<dbReference type="PANTHER" id="PTHR34142:SF1">
    <property type="entry name" value="GLYCOSIDE HYDROLASE FAMILY 5 DOMAIN-CONTAINING PROTEIN"/>
    <property type="match status" value="1"/>
</dbReference>
<dbReference type="InterPro" id="IPR000772">
    <property type="entry name" value="Ricin_B_lectin"/>
</dbReference>
<dbReference type="SUPFAM" id="SSF50370">
    <property type="entry name" value="Ricin B-like lectins"/>
    <property type="match status" value="1"/>
</dbReference>
<evidence type="ECO:0000256" key="1">
    <source>
        <dbReference type="ARBA" id="ARBA00022801"/>
    </source>
</evidence>
<comment type="caution">
    <text evidence="6">The sequence shown here is derived from an EMBL/GenBank/DDBJ whole genome shotgun (WGS) entry which is preliminary data.</text>
</comment>
<dbReference type="CDD" id="cd23418">
    <property type="entry name" value="beta-trefoil_Ricin_XLN-like"/>
    <property type="match status" value="1"/>
</dbReference>
<dbReference type="Gene3D" id="3.20.20.80">
    <property type="entry name" value="Glycosidases"/>
    <property type="match status" value="1"/>
</dbReference>
<feature type="domain" description="Ricin B lectin" evidence="5">
    <location>
        <begin position="353"/>
        <end position="476"/>
    </location>
</feature>
<organism evidence="6 7">
    <name type="scientific">Streptomyces cahuitamycinicus</name>
    <dbReference type="NCBI Taxonomy" id="2070367"/>
    <lineage>
        <taxon>Bacteria</taxon>
        <taxon>Bacillati</taxon>
        <taxon>Actinomycetota</taxon>
        <taxon>Actinomycetes</taxon>
        <taxon>Kitasatosporales</taxon>
        <taxon>Streptomycetaceae</taxon>
        <taxon>Streptomyces</taxon>
    </lineage>
</organism>
<keyword evidence="1 3" id="KW-0378">Hydrolase</keyword>
<dbReference type="GO" id="GO:0000272">
    <property type="term" value="P:polysaccharide catabolic process"/>
    <property type="evidence" value="ECO:0007669"/>
    <property type="project" value="InterPro"/>
</dbReference>
<dbReference type="InterPro" id="IPR017853">
    <property type="entry name" value="GH"/>
</dbReference>
<evidence type="ECO:0000256" key="4">
    <source>
        <dbReference type="SAM" id="MobiDB-lite"/>
    </source>
</evidence>
<dbReference type="PROSITE" id="PS50231">
    <property type="entry name" value="RICIN_B_LECTIN"/>
    <property type="match status" value="1"/>
</dbReference>
<dbReference type="Proteomes" id="UP000235943">
    <property type="component" value="Unassembled WGS sequence"/>
</dbReference>
<dbReference type="Pfam" id="PF00150">
    <property type="entry name" value="Cellulase"/>
    <property type="match status" value="1"/>
</dbReference>
<reference evidence="6 7" key="1">
    <citation type="submission" date="2018-01" db="EMBL/GenBank/DDBJ databases">
        <title>Draft genome sequence of Streptomyces sp. 13K301.</title>
        <authorList>
            <person name="Sahin N."/>
            <person name="Saygin H."/>
            <person name="Ay H."/>
        </authorList>
    </citation>
    <scope>NUCLEOTIDE SEQUENCE [LARGE SCALE GENOMIC DNA]</scope>
    <source>
        <strain evidence="6 7">13K301</strain>
    </source>
</reference>
<evidence type="ECO:0000313" key="7">
    <source>
        <dbReference type="Proteomes" id="UP000235943"/>
    </source>
</evidence>
<dbReference type="GO" id="GO:0004553">
    <property type="term" value="F:hydrolase activity, hydrolyzing O-glycosyl compounds"/>
    <property type="evidence" value="ECO:0007669"/>
    <property type="project" value="InterPro"/>
</dbReference>
<sequence>MLHLRPAGTTTRSARSGRSPVRRRLLGRVLAAALTTLVAVPVSLLTGASPAAAAVDPTQFRGVNWARVGDNFGDAPLVLDGMSATDTYATVRANADAVYSGFQSTVGANTVRLPINRNSVPGTAWGDAYAGAVDAATAKGFNVVLSYWEDAASSAGKVVDTATFSAMWDAVIAKYGSNSRVYFEPMNEPHGYSDTDWRNFAANWIARYPALPKERIFVSGTGYNGDVTSVCGDSRLAGTYLSLHLYAFQFSARSYTDWVSLFNSRIGTCGARTVLGEFGVPLDDGRNYNDAGSTDNYVRYMRAATDTVRAKAMGWYSLYALQGTGTNLSLSVRNTTMVDRLEYAWNTGDGSPTTSLRNAGVPGCLDVPGAAQVNGTQTMIYTCNGGANQKWTRTAGGEIAVYGGAKCLEATAAGTANGTAVGINDCNGAANQKWTFHSDGTIHGAQSGRCLDVKQTTSRTQLWDCWGGSNQKWQIV</sequence>
<proteinExistence type="inferred from homology"/>
<dbReference type="SUPFAM" id="SSF51445">
    <property type="entry name" value="(Trans)glycosidases"/>
    <property type="match status" value="1"/>
</dbReference>
<protein>
    <submittedName>
        <fullName evidence="6">Glycosyl hydrolase</fullName>
    </submittedName>
</protein>
<dbReference type="AlphaFoldDB" id="A0A2N8TUK4"/>
<gene>
    <name evidence="6" type="ORF">C1J00_07850</name>
</gene>
<dbReference type="InterPro" id="IPR035992">
    <property type="entry name" value="Ricin_B-like_lectins"/>
</dbReference>
<evidence type="ECO:0000259" key="5">
    <source>
        <dbReference type="SMART" id="SM00458"/>
    </source>
</evidence>
<dbReference type="PANTHER" id="PTHR34142">
    <property type="entry name" value="ENDO-BETA-1,4-GLUCANASE A"/>
    <property type="match status" value="1"/>
</dbReference>
<accession>A0A2N8TUK4</accession>
<evidence type="ECO:0000313" key="6">
    <source>
        <dbReference type="EMBL" id="PNG22715.1"/>
    </source>
</evidence>
<dbReference type="InterPro" id="IPR001547">
    <property type="entry name" value="Glyco_hydro_5"/>
</dbReference>
<dbReference type="Pfam" id="PF00652">
    <property type="entry name" value="Ricin_B_lectin"/>
    <property type="match status" value="1"/>
</dbReference>
<dbReference type="OrthoDB" id="273314at2"/>
<keyword evidence="7" id="KW-1185">Reference proteome</keyword>
<evidence type="ECO:0000256" key="3">
    <source>
        <dbReference type="RuleBase" id="RU361153"/>
    </source>
</evidence>
<dbReference type="EMBL" id="POUC01000037">
    <property type="protein sequence ID" value="PNG22715.1"/>
    <property type="molecule type" value="Genomic_DNA"/>
</dbReference>
<feature type="region of interest" description="Disordered" evidence="4">
    <location>
        <begin position="1"/>
        <end position="20"/>
    </location>
</feature>
<name>A0A2N8TUK4_9ACTN</name>
<keyword evidence="2 3" id="KW-0326">Glycosidase</keyword>
<dbReference type="SMART" id="SM00458">
    <property type="entry name" value="RICIN"/>
    <property type="match status" value="1"/>
</dbReference>
<comment type="similarity">
    <text evidence="3">Belongs to the glycosyl hydrolase 5 (cellulase A) family.</text>
</comment>
<dbReference type="Gene3D" id="2.80.10.50">
    <property type="match status" value="1"/>
</dbReference>
<evidence type="ECO:0000256" key="2">
    <source>
        <dbReference type="ARBA" id="ARBA00023295"/>
    </source>
</evidence>